<accession>A0A4Y2ELP5</accession>
<evidence type="ECO:0000313" key="2">
    <source>
        <dbReference type="Proteomes" id="UP000499080"/>
    </source>
</evidence>
<keyword evidence="2" id="KW-1185">Reference proteome</keyword>
<sequence>QACFVPVSATPCARGGDRLSRQTYVALVLQAEGSDSAFSLHSFASSLTRQVCHDKEHQK</sequence>
<comment type="caution">
    <text evidence="1">The sequence shown here is derived from an EMBL/GenBank/DDBJ whole genome shotgun (WGS) entry which is preliminary data.</text>
</comment>
<dbReference type="EMBL" id="BGPR01093127">
    <property type="protein sequence ID" value="GBM29781.1"/>
    <property type="molecule type" value="Genomic_DNA"/>
</dbReference>
<feature type="non-terminal residue" evidence="1">
    <location>
        <position position="1"/>
    </location>
</feature>
<name>A0A4Y2ELP5_ARAVE</name>
<protein>
    <submittedName>
        <fullName evidence="1">Uncharacterized protein</fullName>
    </submittedName>
</protein>
<evidence type="ECO:0000313" key="1">
    <source>
        <dbReference type="EMBL" id="GBM29781.1"/>
    </source>
</evidence>
<proteinExistence type="predicted"/>
<gene>
    <name evidence="1" type="ORF">AVEN_8308_1</name>
</gene>
<reference evidence="1 2" key="1">
    <citation type="journal article" date="2019" name="Sci. Rep.">
        <title>Orb-weaving spider Araneus ventricosus genome elucidates the spidroin gene catalogue.</title>
        <authorList>
            <person name="Kono N."/>
            <person name="Nakamura H."/>
            <person name="Ohtoshi R."/>
            <person name="Moran D.A.P."/>
            <person name="Shinohara A."/>
            <person name="Yoshida Y."/>
            <person name="Fujiwara M."/>
            <person name="Mori M."/>
            <person name="Tomita M."/>
            <person name="Arakawa K."/>
        </authorList>
    </citation>
    <scope>NUCLEOTIDE SEQUENCE [LARGE SCALE GENOMIC DNA]</scope>
</reference>
<organism evidence="1 2">
    <name type="scientific">Araneus ventricosus</name>
    <name type="common">Orbweaver spider</name>
    <name type="synonym">Epeira ventricosa</name>
    <dbReference type="NCBI Taxonomy" id="182803"/>
    <lineage>
        <taxon>Eukaryota</taxon>
        <taxon>Metazoa</taxon>
        <taxon>Ecdysozoa</taxon>
        <taxon>Arthropoda</taxon>
        <taxon>Chelicerata</taxon>
        <taxon>Arachnida</taxon>
        <taxon>Araneae</taxon>
        <taxon>Araneomorphae</taxon>
        <taxon>Entelegynae</taxon>
        <taxon>Araneoidea</taxon>
        <taxon>Araneidae</taxon>
        <taxon>Araneus</taxon>
    </lineage>
</organism>
<dbReference type="AlphaFoldDB" id="A0A4Y2ELP5"/>
<dbReference type="Proteomes" id="UP000499080">
    <property type="component" value="Unassembled WGS sequence"/>
</dbReference>